<name>A0A0R2EYA2_9LACO</name>
<dbReference type="InterPro" id="IPR026409">
    <property type="entry name" value="Firmicu_CTERM"/>
</dbReference>
<evidence type="ECO:0008006" key="5">
    <source>
        <dbReference type="Google" id="ProtNLM"/>
    </source>
</evidence>
<gene>
    <name evidence="3" type="ORF">FD14_GL001104</name>
</gene>
<comment type="caution">
    <text evidence="3">The sequence shown here is derived from an EMBL/GenBank/DDBJ whole genome shotgun (WGS) entry which is preliminary data.</text>
</comment>
<feature type="transmembrane region" description="Helical" evidence="2">
    <location>
        <begin position="486"/>
        <end position="504"/>
    </location>
</feature>
<dbReference type="Proteomes" id="UP000051442">
    <property type="component" value="Unassembled WGS sequence"/>
</dbReference>
<evidence type="ECO:0000313" key="4">
    <source>
        <dbReference type="Proteomes" id="UP000051442"/>
    </source>
</evidence>
<keyword evidence="4" id="KW-1185">Reference proteome</keyword>
<reference evidence="3 4" key="1">
    <citation type="journal article" date="2015" name="Genome Announc.">
        <title>Expanding the biotechnology potential of lactobacilli through comparative genomics of 213 strains and associated genera.</title>
        <authorList>
            <person name="Sun Z."/>
            <person name="Harris H.M."/>
            <person name="McCann A."/>
            <person name="Guo C."/>
            <person name="Argimon S."/>
            <person name="Zhang W."/>
            <person name="Yang X."/>
            <person name="Jeffery I.B."/>
            <person name="Cooney J.C."/>
            <person name="Kagawa T.F."/>
            <person name="Liu W."/>
            <person name="Song Y."/>
            <person name="Salvetti E."/>
            <person name="Wrobel A."/>
            <person name="Rasinkangas P."/>
            <person name="Parkhill J."/>
            <person name="Rea M.C."/>
            <person name="O'Sullivan O."/>
            <person name="Ritari J."/>
            <person name="Douillard F.P."/>
            <person name="Paul Ross R."/>
            <person name="Yang R."/>
            <person name="Briner A.E."/>
            <person name="Felis G.E."/>
            <person name="de Vos W.M."/>
            <person name="Barrangou R."/>
            <person name="Klaenhammer T.R."/>
            <person name="Caufield P.W."/>
            <person name="Cui Y."/>
            <person name="Zhang H."/>
            <person name="O'Toole P.W."/>
        </authorList>
    </citation>
    <scope>NUCLEOTIDE SEQUENCE [LARGE SCALE GENOMIC DNA]</scope>
    <source>
        <strain evidence="3 4">DSM 23365</strain>
    </source>
</reference>
<dbReference type="PATRIC" id="fig|1423804.4.peg.1186"/>
<dbReference type="AlphaFoldDB" id="A0A0R2EYA2"/>
<keyword evidence="2" id="KW-1133">Transmembrane helix</keyword>
<protein>
    <recommendedName>
        <fullName evidence="5">Firmicu-CTERM sorting domain-containing protein</fullName>
    </recommendedName>
</protein>
<evidence type="ECO:0000256" key="1">
    <source>
        <dbReference type="SAM" id="MobiDB-lite"/>
    </source>
</evidence>
<feature type="compositionally biased region" description="Polar residues" evidence="1">
    <location>
        <begin position="259"/>
        <end position="294"/>
    </location>
</feature>
<feature type="region of interest" description="Disordered" evidence="1">
    <location>
        <begin position="1"/>
        <end position="86"/>
    </location>
</feature>
<dbReference type="RefSeq" id="WP_057152031.1">
    <property type="nucleotide sequence ID" value="NZ_AYZM01000117.1"/>
</dbReference>
<organism evidence="3 4">
    <name type="scientific">Secundilactobacillus similis DSM 23365 = JCM 2765</name>
    <dbReference type="NCBI Taxonomy" id="1423804"/>
    <lineage>
        <taxon>Bacteria</taxon>
        <taxon>Bacillati</taxon>
        <taxon>Bacillota</taxon>
        <taxon>Bacilli</taxon>
        <taxon>Lactobacillales</taxon>
        <taxon>Lactobacillaceae</taxon>
        <taxon>Secundilactobacillus</taxon>
    </lineage>
</organism>
<accession>A0A0R2EYA2</accession>
<dbReference type="OrthoDB" id="2067260at2"/>
<evidence type="ECO:0000313" key="3">
    <source>
        <dbReference type="EMBL" id="KRN21362.1"/>
    </source>
</evidence>
<feature type="compositionally biased region" description="Low complexity" evidence="1">
    <location>
        <begin position="239"/>
        <end position="258"/>
    </location>
</feature>
<keyword evidence="2" id="KW-0472">Membrane</keyword>
<sequence length="516" mass="54229">MADAAAATTVTPLEKVQVGDTYTTADSSSTSSASSSSTSSSSSASSSATSSSDTASSAASNSSETATTNAKDTTSDTKSSDAKSTDGISIDGDYSDWANVSKTAMGFWETDDVAVTNDGTNIYFYYDASAAKAQAFQDEWQKNFYMLVGNNQYPVTLSGTSGDVTVSVNDKAVGKAVINGNRVEANVPVSDLGLGFDASGQTVSVGNYKVAGNTTVSTVISSDITKNQVADATKETDSSSDSSSSNDSSSSSASSASSTPDVNEDGTSNALDQAVSGDSDSSTETKNADTNNVSGDLGINIDGDFNDWNDKTMTEVHWKGDNDNRELATLLADDKYVYFYVLMEPHLEGGYKTFQPSGYKLHVGDAVYDITLNNGQTVNLANGSTQAVSVTVFDNKKYEKDQNSMDATINNAGEAYVGNTTIDQTAYEYIKDHGNSAVTVQTPSYQWEVRIPLKNLTSSSNETGQDISLTTTTIWTDTLHTSGGSTGPVVLASAGFLIAAITVLKTTGFKLKKRWF</sequence>
<dbReference type="NCBIfam" id="TIGR04145">
    <property type="entry name" value="Firmicu_CTERM"/>
    <property type="match status" value="1"/>
</dbReference>
<dbReference type="STRING" id="1423804.FD14_GL001104"/>
<keyword evidence="2" id="KW-0812">Transmembrane</keyword>
<feature type="region of interest" description="Disordered" evidence="1">
    <location>
        <begin position="226"/>
        <end position="296"/>
    </location>
</feature>
<dbReference type="EMBL" id="AYZM01000117">
    <property type="protein sequence ID" value="KRN21362.1"/>
    <property type="molecule type" value="Genomic_DNA"/>
</dbReference>
<feature type="compositionally biased region" description="Low complexity" evidence="1">
    <location>
        <begin position="23"/>
        <end position="72"/>
    </location>
</feature>
<evidence type="ECO:0000256" key="2">
    <source>
        <dbReference type="SAM" id="Phobius"/>
    </source>
</evidence>
<feature type="compositionally biased region" description="Basic and acidic residues" evidence="1">
    <location>
        <begin position="73"/>
        <end position="84"/>
    </location>
</feature>
<proteinExistence type="predicted"/>